<evidence type="ECO:0000256" key="2">
    <source>
        <dbReference type="ARBA" id="ARBA00008520"/>
    </source>
</evidence>
<evidence type="ECO:0000256" key="4">
    <source>
        <dbReference type="ARBA" id="ARBA00022729"/>
    </source>
</evidence>
<dbReference type="PANTHER" id="PTHR43649">
    <property type="entry name" value="ARABINOSE-BINDING PROTEIN-RELATED"/>
    <property type="match status" value="1"/>
</dbReference>
<sequence>MNPSRPMPGLDRRQFLRRLAAAGLLAVPGAGLLSACATGGGGTTSAAQGQVSATNPLGVATDAPLDVVIFKGGYGDDYALAHQAMYKEQYPQSQVKHSASTQIAQEMQPRFVAGNPPDVLDDSGAQKIEYAVLVNDNQLTDLGPLLDAPSVDDPNVKVRDTLLPGVIEQGTFGDKFVILNYVYETYAIWYSKPLFEKNGWQVPTTWDEMMALSETIKAAGIAPFTYGGVNAGDYVIDLNLGAAIKQGGLDVVKNIDNLQPGAWTQDTVLAATQRLEEMVRKGYFMPGSEGLKHTEAQTAWVQGKAAFYVSGSWLENEMKGIAPPDFAMAMLPVPVLDSSAAMPVTALRTQPAEAFVVPAKAKNVNGGMEYLRLMLSKQGGSKFAELTASVPAVRGATADAKKTPALESLSAGLAAAGDNVFSWNFRTWYSTYSELLKTETSNLLAGRTDAAGYLAKMQAETDRVAADQSITKYSR</sequence>
<evidence type="ECO:0000313" key="6">
    <source>
        <dbReference type="Proteomes" id="UP001299970"/>
    </source>
</evidence>
<dbReference type="InterPro" id="IPR019546">
    <property type="entry name" value="TAT_signal_bac_arc"/>
</dbReference>
<dbReference type="EMBL" id="JAKXMK010000028">
    <property type="protein sequence ID" value="MCH6169734.1"/>
    <property type="molecule type" value="Genomic_DNA"/>
</dbReference>
<dbReference type="NCBIfam" id="TIGR03851">
    <property type="entry name" value="chitin_NgcE"/>
    <property type="match status" value="1"/>
</dbReference>
<evidence type="ECO:0000256" key="3">
    <source>
        <dbReference type="ARBA" id="ARBA00022448"/>
    </source>
</evidence>
<dbReference type="PROSITE" id="PS51318">
    <property type="entry name" value="TAT"/>
    <property type="match status" value="1"/>
</dbReference>
<dbReference type="InterPro" id="IPR050490">
    <property type="entry name" value="Bact_solute-bd_prot1"/>
</dbReference>
<reference evidence="5 6" key="1">
    <citation type="submission" date="2022-03" db="EMBL/GenBank/DDBJ databases">
        <title>Pseudonocardia alaer sp. nov., a novel actinomycete isolated from reed forest soil.</title>
        <authorList>
            <person name="Wang L."/>
        </authorList>
    </citation>
    <scope>NUCLEOTIDE SEQUENCE [LARGE SCALE GENOMIC DNA]</scope>
    <source>
        <strain evidence="5 6">Y-16303</strain>
    </source>
</reference>
<gene>
    <name evidence="5" type="primary">ngcE</name>
    <name evidence="5" type="ORF">MMF94_28870</name>
</gene>
<dbReference type="InterPro" id="IPR006311">
    <property type="entry name" value="TAT_signal"/>
</dbReference>
<organism evidence="5 6">
    <name type="scientific">Pseudonocardia alaniniphila</name>
    <dbReference type="NCBI Taxonomy" id="75291"/>
    <lineage>
        <taxon>Bacteria</taxon>
        <taxon>Bacillati</taxon>
        <taxon>Actinomycetota</taxon>
        <taxon>Actinomycetes</taxon>
        <taxon>Pseudonocardiales</taxon>
        <taxon>Pseudonocardiaceae</taxon>
        <taxon>Pseudonocardia</taxon>
    </lineage>
</organism>
<dbReference type="SUPFAM" id="SSF53850">
    <property type="entry name" value="Periplasmic binding protein-like II"/>
    <property type="match status" value="1"/>
</dbReference>
<dbReference type="NCBIfam" id="TIGR01409">
    <property type="entry name" value="TAT_signal_seq"/>
    <property type="match status" value="1"/>
</dbReference>
<dbReference type="PANTHER" id="PTHR43649:SF31">
    <property type="entry name" value="SN-GLYCEROL-3-PHOSPHATE-BINDING PERIPLASMIC PROTEIN UGPB"/>
    <property type="match status" value="1"/>
</dbReference>
<comment type="subcellular location">
    <subcellularLocation>
        <location evidence="1">Cell envelope</location>
    </subcellularLocation>
</comment>
<comment type="similarity">
    <text evidence="2">Belongs to the bacterial solute-binding protein 1 family.</text>
</comment>
<dbReference type="InterPro" id="IPR022386">
    <property type="entry name" value="Chitin_NgcE"/>
</dbReference>
<evidence type="ECO:0000313" key="5">
    <source>
        <dbReference type="EMBL" id="MCH6169734.1"/>
    </source>
</evidence>
<dbReference type="Pfam" id="PF01547">
    <property type="entry name" value="SBP_bac_1"/>
    <property type="match status" value="1"/>
</dbReference>
<comment type="caution">
    <text evidence="5">The sequence shown here is derived from an EMBL/GenBank/DDBJ whole genome shotgun (WGS) entry which is preliminary data.</text>
</comment>
<proteinExistence type="inferred from homology"/>
<dbReference type="InterPro" id="IPR006059">
    <property type="entry name" value="SBP"/>
</dbReference>
<keyword evidence="4" id="KW-0732">Signal</keyword>
<dbReference type="Proteomes" id="UP001299970">
    <property type="component" value="Unassembled WGS sequence"/>
</dbReference>
<dbReference type="RefSeq" id="WP_241040376.1">
    <property type="nucleotide sequence ID" value="NZ_BAAAJF010000014.1"/>
</dbReference>
<evidence type="ECO:0000256" key="1">
    <source>
        <dbReference type="ARBA" id="ARBA00004196"/>
    </source>
</evidence>
<protein>
    <submittedName>
        <fullName evidence="5">N-acetylglucosamine/diacetylchitobiose ABC transporter substrate-binding protein</fullName>
    </submittedName>
</protein>
<keyword evidence="3" id="KW-0813">Transport</keyword>
<name>A0ABS9TMG7_9PSEU</name>
<dbReference type="Gene3D" id="3.40.190.10">
    <property type="entry name" value="Periplasmic binding protein-like II"/>
    <property type="match status" value="2"/>
</dbReference>
<accession>A0ABS9TMG7</accession>
<keyword evidence="6" id="KW-1185">Reference proteome</keyword>